<feature type="binding site" evidence="9">
    <location>
        <begin position="132"/>
        <end position="134"/>
    </location>
    <ligand>
        <name>2-[(2R,5Z)-2-carboxy-4-methylthiazol-5(2H)-ylidene]ethyl phosphate</name>
        <dbReference type="ChEBI" id="CHEBI:62899"/>
    </ligand>
</feature>
<dbReference type="CDD" id="cd00564">
    <property type="entry name" value="TMP_TenI"/>
    <property type="match status" value="1"/>
</dbReference>
<comment type="similarity">
    <text evidence="9 10">Belongs to the thiamine-phosphate synthase family.</text>
</comment>
<dbReference type="EC" id="2.5.1.3" evidence="9"/>
<feature type="binding site" evidence="9">
    <location>
        <position position="69"/>
    </location>
    <ligand>
        <name>Mg(2+)</name>
        <dbReference type="ChEBI" id="CHEBI:18420"/>
    </ligand>
</feature>
<dbReference type="SUPFAM" id="SSF51391">
    <property type="entry name" value="Thiamin phosphate synthase"/>
    <property type="match status" value="1"/>
</dbReference>
<dbReference type="NCBIfam" id="TIGR00693">
    <property type="entry name" value="thiE"/>
    <property type="match status" value="1"/>
</dbReference>
<keyword evidence="3 9" id="KW-0479">Metal-binding</keyword>
<dbReference type="OrthoDB" id="85572at2157"/>
<evidence type="ECO:0000256" key="8">
    <source>
        <dbReference type="ARBA" id="ARBA00047883"/>
    </source>
</evidence>
<dbReference type="InterPro" id="IPR022998">
    <property type="entry name" value="ThiamineP_synth_TenI"/>
</dbReference>
<evidence type="ECO:0000313" key="13">
    <source>
        <dbReference type="EMBL" id="GBF36510.1"/>
    </source>
</evidence>
<dbReference type="HAMAP" id="MF_00097">
    <property type="entry name" value="TMP_synthase"/>
    <property type="match status" value="1"/>
</dbReference>
<feature type="binding site" evidence="9">
    <location>
        <position position="88"/>
    </location>
    <ligand>
        <name>Mg(2+)</name>
        <dbReference type="ChEBI" id="CHEBI:18420"/>
    </ligand>
</feature>
<keyword evidence="14" id="KW-1185">Reference proteome</keyword>
<name>A0A401HQN7_9EURY</name>
<feature type="binding site" evidence="9">
    <location>
        <position position="106"/>
    </location>
    <ligand>
        <name>4-amino-2-methyl-5-(diphosphooxymethyl)pyrimidine</name>
        <dbReference type="ChEBI" id="CHEBI:57841"/>
    </ligand>
</feature>
<protein>
    <recommendedName>
        <fullName evidence="9">Thiamine-phosphate synthase</fullName>
        <shortName evidence="9">TP synthase</shortName>
        <shortName evidence="9">TPS</shortName>
        <ecNumber evidence="9">2.5.1.3</ecNumber>
    </recommendedName>
    <alternativeName>
        <fullName evidence="9">Thiamine-phosphate pyrophosphorylase</fullName>
        <shortName evidence="9">TMP pyrophosphorylase</shortName>
        <shortName evidence="9">TMP-PPase</shortName>
    </alternativeName>
</protein>
<comment type="catalytic activity">
    <reaction evidence="6 9 10">
        <text>4-methyl-5-(2-phosphooxyethyl)-thiazole + 4-amino-2-methyl-5-(diphosphooxymethyl)pyrimidine + H(+) = thiamine phosphate + diphosphate</text>
        <dbReference type="Rhea" id="RHEA:22328"/>
        <dbReference type="ChEBI" id="CHEBI:15378"/>
        <dbReference type="ChEBI" id="CHEBI:33019"/>
        <dbReference type="ChEBI" id="CHEBI:37575"/>
        <dbReference type="ChEBI" id="CHEBI:57841"/>
        <dbReference type="ChEBI" id="CHEBI:58296"/>
        <dbReference type="EC" id="2.5.1.3"/>
    </reaction>
</comment>
<evidence type="ECO:0000259" key="12">
    <source>
        <dbReference type="Pfam" id="PF02581"/>
    </source>
</evidence>
<accession>A0A401HQN7</accession>
<evidence type="ECO:0000256" key="5">
    <source>
        <dbReference type="ARBA" id="ARBA00022977"/>
    </source>
</evidence>
<organism evidence="13 14">
    <name type="scientific">Methanofervidicoccus abyssi</name>
    <dbReference type="NCBI Taxonomy" id="2082189"/>
    <lineage>
        <taxon>Archaea</taxon>
        <taxon>Methanobacteriati</taxon>
        <taxon>Methanobacteriota</taxon>
        <taxon>Methanomada group</taxon>
        <taxon>Methanococci</taxon>
        <taxon>Methanococcales</taxon>
        <taxon>Methanofervidicoccus</taxon>
    </lineage>
</organism>
<sequence>MNLREKLKLYVITDRRLRNEVESVKEALEGGATAIQLRLKGVPTREMVEVGKKIRKLTEDYDTLYIVNDRVDVALAVDADGVHVGQEDMPVDVVKEIAPNLIVGVSASNLREALEGERKGADYIGAGSVFPTRTKEDARLLGLGGLREIVENVHIPVVAIGGINHENIREVLKVGIDGVAVISAIVGTKNIVEATRRMKEVIEEYKGRGTKQLTIILIN</sequence>
<dbReference type="PANTHER" id="PTHR20857">
    <property type="entry name" value="THIAMINE-PHOSPHATE PYROPHOSPHORYLASE"/>
    <property type="match status" value="1"/>
</dbReference>
<evidence type="ECO:0000313" key="14">
    <source>
        <dbReference type="Proteomes" id="UP000290527"/>
    </source>
</evidence>
<feature type="domain" description="Thiamine phosphate synthase/TenI" evidence="12">
    <location>
        <begin position="9"/>
        <end position="185"/>
    </location>
</feature>
<feature type="binding site" evidence="9">
    <location>
        <position position="68"/>
    </location>
    <ligand>
        <name>4-amino-2-methyl-5-(diphosphooxymethyl)pyrimidine</name>
        <dbReference type="ChEBI" id="CHEBI:57841"/>
    </ligand>
</feature>
<dbReference type="RefSeq" id="WP_131007280.1">
    <property type="nucleotide sequence ID" value="NZ_BFAX01000003.1"/>
</dbReference>
<dbReference type="Proteomes" id="UP000290527">
    <property type="component" value="Unassembled WGS sequence"/>
</dbReference>
<dbReference type="Pfam" id="PF02581">
    <property type="entry name" value="TMP-TENI"/>
    <property type="match status" value="1"/>
</dbReference>
<dbReference type="PANTHER" id="PTHR20857:SF15">
    <property type="entry name" value="THIAMINE-PHOSPHATE SYNTHASE"/>
    <property type="match status" value="1"/>
</dbReference>
<comment type="catalytic activity">
    <reaction evidence="8 9 10">
        <text>2-[(2R,5Z)-2-carboxy-4-methylthiazol-5(2H)-ylidene]ethyl phosphate + 4-amino-2-methyl-5-(diphosphooxymethyl)pyrimidine + 2 H(+) = thiamine phosphate + CO2 + diphosphate</text>
        <dbReference type="Rhea" id="RHEA:47844"/>
        <dbReference type="ChEBI" id="CHEBI:15378"/>
        <dbReference type="ChEBI" id="CHEBI:16526"/>
        <dbReference type="ChEBI" id="CHEBI:33019"/>
        <dbReference type="ChEBI" id="CHEBI:37575"/>
        <dbReference type="ChEBI" id="CHEBI:57841"/>
        <dbReference type="ChEBI" id="CHEBI:62899"/>
        <dbReference type="EC" id="2.5.1.3"/>
    </reaction>
</comment>
<keyword evidence="2 9" id="KW-0808">Transferase</keyword>
<evidence type="ECO:0000256" key="3">
    <source>
        <dbReference type="ARBA" id="ARBA00022723"/>
    </source>
</evidence>
<dbReference type="GO" id="GO:0000287">
    <property type="term" value="F:magnesium ion binding"/>
    <property type="evidence" value="ECO:0007669"/>
    <property type="project" value="UniProtKB-UniRule"/>
</dbReference>
<evidence type="ECO:0000256" key="4">
    <source>
        <dbReference type="ARBA" id="ARBA00022842"/>
    </source>
</evidence>
<dbReference type="GO" id="GO:0005737">
    <property type="term" value="C:cytoplasm"/>
    <property type="evidence" value="ECO:0007669"/>
    <property type="project" value="TreeGrafter"/>
</dbReference>
<reference evidence="13 14" key="1">
    <citation type="journal article" date="2019" name="Int. J. Syst. Evol. Microbiol.">
        <title>Methanofervidicoccus abyssi gen. nov., sp. nov., a hydrogenotrophic methanogen, isolated from a hydrothermal vent chimney in the Mid-Cayman Spreading Center, the Caribbean Sea.</title>
        <authorList>
            <person name="Sakai S."/>
            <person name="Takaki Y."/>
            <person name="Miyazaki M."/>
            <person name="Ogawara M."/>
            <person name="Yanagawa K."/>
            <person name="Miyazaki J."/>
            <person name="Takai K."/>
        </authorList>
    </citation>
    <scope>NUCLEOTIDE SEQUENCE [LARGE SCALE GENOMIC DNA]</scope>
    <source>
        <strain evidence="13 14">HHB</strain>
    </source>
</reference>
<dbReference type="FunFam" id="3.20.20.70:FF:000096">
    <property type="entry name" value="Thiamine-phosphate synthase"/>
    <property type="match status" value="1"/>
</dbReference>
<evidence type="ECO:0000256" key="7">
    <source>
        <dbReference type="ARBA" id="ARBA00047851"/>
    </source>
</evidence>
<dbReference type="UniPathway" id="UPA00060">
    <property type="reaction ID" value="UER00141"/>
</dbReference>
<comment type="catalytic activity">
    <reaction evidence="7 9 10">
        <text>2-(2-carboxy-4-methylthiazol-5-yl)ethyl phosphate + 4-amino-2-methyl-5-(diphosphooxymethyl)pyrimidine + 2 H(+) = thiamine phosphate + CO2 + diphosphate</text>
        <dbReference type="Rhea" id="RHEA:47848"/>
        <dbReference type="ChEBI" id="CHEBI:15378"/>
        <dbReference type="ChEBI" id="CHEBI:16526"/>
        <dbReference type="ChEBI" id="CHEBI:33019"/>
        <dbReference type="ChEBI" id="CHEBI:37575"/>
        <dbReference type="ChEBI" id="CHEBI:57841"/>
        <dbReference type="ChEBI" id="CHEBI:62890"/>
        <dbReference type="EC" id="2.5.1.3"/>
    </reaction>
</comment>
<evidence type="ECO:0000256" key="6">
    <source>
        <dbReference type="ARBA" id="ARBA00047334"/>
    </source>
</evidence>
<comment type="function">
    <text evidence="9">Condenses 4-methyl-5-(beta-hydroxyethyl)thiazole monophosphate (THZ-P) and 2-methyl-4-amino-5-hydroxymethyl pyrimidine pyrophosphate (HMP-PP) to form thiamine monophosphate (TMP).</text>
</comment>
<evidence type="ECO:0000256" key="1">
    <source>
        <dbReference type="ARBA" id="ARBA00005165"/>
    </source>
</evidence>
<feature type="binding site" evidence="9">
    <location>
        <position position="135"/>
    </location>
    <ligand>
        <name>4-amino-2-methyl-5-(diphosphooxymethyl)pyrimidine</name>
        <dbReference type="ChEBI" id="CHEBI:57841"/>
    </ligand>
</feature>
<keyword evidence="5 9" id="KW-0784">Thiamine biosynthesis</keyword>
<feature type="binding site" evidence="9">
    <location>
        <position position="162"/>
    </location>
    <ligand>
        <name>2-[(2R,5Z)-2-carboxy-4-methylthiazol-5(2H)-ylidene]ethyl phosphate</name>
        <dbReference type="ChEBI" id="CHEBI:62899"/>
    </ligand>
</feature>
<evidence type="ECO:0000256" key="11">
    <source>
        <dbReference type="RuleBase" id="RU004253"/>
    </source>
</evidence>
<proteinExistence type="inferred from homology"/>
<dbReference type="GO" id="GO:0009229">
    <property type="term" value="P:thiamine diphosphate biosynthetic process"/>
    <property type="evidence" value="ECO:0007669"/>
    <property type="project" value="UniProtKB-UniRule"/>
</dbReference>
<dbReference type="InterPro" id="IPR013785">
    <property type="entry name" value="Aldolase_TIM"/>
</dbReference>
<evidence type="ECO:0000256" key="10">
    <source>
        <dbReference type="RuleBase" id="RU003826"/>
    </source>
</evidence>
<dbReference type="GO" id="GO:0004789">
    <property type="term" value="F:thiamine-phosphate diphosphorylase activity"/>
    <property type="evidence" value="ECO:0007669"/>
    <property type="project" value="UniProtKB-UniRule"/>
</dbReference>
<evidence type="ECO:0000256" key="9">
    <source>
        <dbReference type="HAMAP-Rule" id="MF_00097"/>
    </source>
</evidence>
<dbReference type="InterPro" id="IPR034291">
    <property type="entry name" value="TMP_synthase"/>
</dbReference>
<evidence type="ECO:0000256" key="2">
    <source>
        <dbReference type="ARBA" id="ARBA00022679"/>
    </source>
</evidence>
<dbReference type="GO" id="GO:0009228">
    <property type="term" value="P:thiamine biosynthetic process"/>
    <property type="evidence" value="ECO:0007669"/>
    <property type="project" value="UniProtKB-KW"/>
</dbReference>
<dbReference type="AlphaFoldDB" id="A0A401HQN7"/>
<comment type="pathway">
    <text evidence="1 9 11">Cofactor biosynthesis; thiamine diphosphate biosynthesis; thiamine phosphate from 4-amino-2-methyl-5-diphosphomethylpyrimidine and 4-methyl-5-(2-phosphoethyl)-thiazole: step 1/1.</text>
</comment>
<feature type="binding site" evidence="9">
    <location>
        <begin position="36"/>
        <end position="40"/>
    </location>
    <ligand>
        <name>4-amino-2-methyl-5-(diphosphooxymethyl)pyrimidine</name>
        <dbReference type="ChEBI" id="CHEBI:57841"/>
    </ligand>
</feature>
<dbReference type="InterPro" id="IPR036206">
    <property type="entry name" value="ThiamineP_synth_sf"/>
</dbReference>
<comment type="cofactor">
    <cofactor evidence="9">
        <name>Mg(2+)</name>
        <dbReference type="ChEBI" id="CHEBI:18420"/>
    </cofactor>
    <text evidence="9">Binds 1 Mg(2+) ion per subunit.</text>
</comment>
<gene>
    <name evidence="9" type="primary">thiE</name>
    <name evidence="13" type="ORF">MHHB_P0740</name>
</gene>
<feature type="binding site" evidence="9">
    <location>
        <begin position="182"/>
        <end position="183"/>
    </location>
    <ligand>
        <name>2-[(2R,5Z)-2-carboxy-4-methylthiazol-5(2H)-ylidene]ethyl phosphate</name>
        <dbReference type="ChEBI" id="CHEBI:62899"/>
    </ligand>
</feature>
<dbReference type="Gene3D" id="3.20.20.70">
    <property type="entry name" value="Aldolase class I"/>
    <property type="match status" value="1"/>
</dbReference>
<comment type="caution">
    <text evidence="13">The sequence shown here is derived from an EMBL/GenBank/DDBJ whole genome shotgun (WGS) entry which is preliminary data.</text>
</comment>
<dbReference type="EMBL" id="BFAX01000003">
    <property type="protein sequence ID" value="GBF36510.1"/>
    <property type="molecule type" value="Genomic_DNA"/>
</dbReference>
<keyword evidence="4 9" id="KW-0460">Magnesium</keyword>